<dbReference type="SUPFAM" id="SSF47413">
    <property type="entry name" value="lambda repressor-like DNA-binding domains"/>
    <property type="match status" value="1"/>
</dbReference>
<evidence type="ECO:0000313" key="1">
    <source>
        <dbReference type="EMBL" id="QCF25833.1"/>
    </source>
</evidence>
<evidence type="ECO:0000313" key="2">
    <source>
        <dbReference type="Proteomes" id="UP000298049"/>
    </source>
</evidence>
<accession>A0A4P7XGR9</accession>
<dbReference type="InterPro" id="IPR010982">
    <property type="entry name" value="Lambda_DNA-bd_dom_sf"/>
</dbReference>
<dbReference type="EMBL" id="CP031093">
    <property type="protein sequence ID" value="QCF25833.1"/>
    <property type="molecule type" value="Genomic_DNA"/>
</dbReference>
<sequence length="136" mass="15696">MRYLSSFNRRLRHLRDVQSLSENDVAHMCQVDENLIRCWETTDAAQRCYPTIDQLLTLCFRTRTPLERLLDGDALAAEGQLELPGLCEDTGDLTSSVDELQREVTARMPSSEEMLLLKRFRATDPENRRLIIELLA</sequence>
<proteinExistence type="predicted"/>
<dbReference type="Proteomes" id="UP000298049">
    <property type="component" value="Chromosome"/>
</dbReference>
<dbReference type="KEGG" id="hmi:soil367_07820"/>
<organism evidence="1 2">
    <name type="scientific">Hydrocarboniclastica marina</name>
    <dbReference type="NCBI Taxonomy" id="2259620"/>
    <lineage>
        <taxon>Bacteria</taxon>
        <taxon>Pseudomonadati</taxon>
        <taxon>Pseudomonadota</taxon>
        <taxon>Gammaproteobacteria</taxon>
        <taxon>Alteromonadales</taxon>
        <taxon>Alteromonadaceae</taxon>
        <taxon>Hydrocarboniclastica</taxon>
    </lineage>
</organism>
<dbReference type="AlphaFoldDB" id="A0A4P7XGR9"/>
<dbReference type="OrthoDB" id="6371032at2"/>
<dbReference type="Gene3D" id="1.10.260.40">
    <property type="entry name" value="lambda repressor-like DNA-binding domains"/>
    <property type="match status" value="1"/>
</dbReference>
<dbReference type="GO" id="GO:0003677">
    <property type="term" value="F:DNA binding"/>
    <property type="evidence" value="ECO:0007669"/>
    <property type="project" value="InterPro"/>
</dbReference>
<gene>
    <name evidence="1" type="ORF">soil367_07820</name>
</gene>
<dbReference type="RefSeq" id="WP_136548524.1">
    <property type="nucleotide sequence ID" value="NZ_CP031093.1"/>
</dbReference>
<reference evidence="1 2" key="1">
    <citation type="submission" date="2018-07" db="EMBL/GenBank/DDBJ databases">
        <title>Marsedoiliclastica nanhaica gen. nov. sp. nov., a novel marine hydrocarbonoclastic bacterium isolated from an in-situ enriched hydrocarbon-degrading consortium in deep-sea sediment.</title>
        <authorList>
            <person name="Dong C."/>
            <person name="Ma T."/>
            <person name="Liu R."/>
            <person name="Shao Z."/>
        </authorList>
    </citation>
    <scope>NUCLEOTIDE SEQUENCE [LARGE SCALE GENOMIC DNA]</scope>
    <source>
        <strain evidence="2">soil36-7</strain>
    </source>
</reference>
<protein>
    <submittedName>
        <fullName evidence="1">XRE family transcriptional regulator</fullName>
    </submittedName>
</protein>
<name>A0A4P7XGR9_9ALTE</name>
<keyword evidence="2" id="KW-1185">Reference proteome</keyword>